<evidence type="ECO:0000313" key="5">
    <source>
        <dbReference type="EMBL" id="OJJ26630.1"/>
    </source>
</evidence>
<dbReference type="Proteomes" id="UP000183940">
    <property type="component" value="Unassembled WGS sequence"/>
</dbReference>
<keyword evidence="6" id="KW-1185">Reference proteome</keyword>
<dbReference type="PRINTS" id="PR00320">
    <property type="entry name" value="GPROTEINBRPT"/>
</dbReference>
<feature type="repeat" description="WD" evidence="3">
    <location>
        <begin position="990"/>
        <end position="1012"/>
    </location>
</feature>
<dbReference type="STRING" id="1925591.BI308_05250"/>
<evidence type="ECO:0000313" key="6">
    <source>
        <dbReference type="Proteomes" id="UP000183940"/>
    </source>
</evidence>
<dbReference type="SUPFAM" id="SSF50998">
    <property type="entry name" value="Quinoprotein alcohol dehydrogenase-like"/>
    <property type="match status" value="2"/>
</dbReference>
<reference evidence="5" key="1">
    <citation type="submission" date="2016-10" db="EMBL/GenBank/DDBJ databases">
        <title>CRISPR-Cas defence system in Roseofilum reptotaenium: evidence of a bacteriophage-cyanobacterium arms race in the coral black band disease.</title>
        <authorList>
            <person name="Buerger P."/>
            <person name="Wood-Charlson E.M."/>
            <person name="Weynberg K.D."/>
            <person name="Willis B."/>
            <person name="Van Oppen M.J."/>
        </authorList>
    </citation>
    <scope>NUCLEOTIDE SEQUENCE [LARGE SCALE GENOMIC DNA]</scope>
    <source>
        <strain evidence="5">AO1-A</strain>
    </source>
</reference>
<dbReference type="AlphaFoldDB" id="A0A1L9QVC2"/>
<dbReference type="Gene3D" id="2.130.10.10">
    <property type="entry name" value="YVTN repeat-like/Quinoprotein amine dehydrogenase"/>
    <property type="match status" value="6"/>
</dbReference>
<dbReference type="InterPro" id="IPR036322">
    <property type="entry name" value="WD40_repeat_dom_sf"/>
</dbReference>
<feature type="repeat" description="WD" evidence="3">
    <location>
        <begin position="627"/>
        <end position="668"/>
    </location>
</feature>
<feature type="repeat" description="WD" evidence="3">
    <location>
        <begin position="753"/>
        <end position="794"/>
    </location>
</feature>
<dbReference type="InterPro" id="IPR001680">
    <property type="entry name" value="WD40_rpt"/>
</dbReference>
<keyword evidence="2" id="KW-0677">Repeat</keyword>
<feature type="repeat" description="WD" evidence="3">
    <location>
        <begin position="1101"/>
        <end position="1142"/>
    </location>
</feature>
<dbReference type="Gene3D" id="3.40.50.300">
    <property type="entry name" value="P-loop containing nucleotide triphosphate hydrolases"/>
    <property type="match status" value="1"/>
</dbReference>
<evidence type="ECO:0000259" key="4">
    <source>
        <dbReference type="Pfam" id="PF00931"/>
    </source>
</evidence>
<dbReference type="PANTHER" id="PTHR19848:SF8">
    <property type="entry name" value="F-BOX AND WD REPEAT DOMAIN CONTAINING 7"/>
    <property type="match status" value="1"/>
</dbReference>
<gene>
    <name evidence="5" type="ORF">BI308_05250</name>
</gene>
<dbReference type="PROSITE" id="PS50082">
    <property type="entry name" value="WD_REPEATS_2"/>
    <property type="match status" value="10"/>
</dbReference>
<dbReference type="InterPro" id="IPR015943">
    <property type="entry name" value="WD40/YVTN_repeat-like_dom_sf"/>
</dbReference>
<dbReference type="Pfam" id="PF00931">
    <property type="entry name" value="NB-ARC"/>
    <property type="match status" value="1"/>
</dbReference>
<dbReference type="PANTHER" id="PTHR19848">
    <property type="entry name" value="WD40 REPEAT PROTEIN"/>
    <property type="match status" value="1"/>
</dbReference>
<dbReference type="SMART" id="SM00320">
    <property type="entry name" value="WD40"/>
    <property type="match status" value="14"/>
</dbReference>
<dbReference type="InterPro" id="IPR019775">
    <property type="entry name" value="WD40_repeat_CS"/>
</dbReference>
<feature type="repeat" description="WD" evidence="3">
    <location>
        <begin position="1013"/>
        <end position="1054"/>
    </location>
</feature>
<feature type="repeat" description="WD" evidence="3">
    <location>
        <begin position="669"/>
        <end position="710"/>
    </location>
</feature>
<dbReference type="CDD" id="cd00200">
    <property type="entry name" value="WD40"/>
    <property type="match status" value="2"/>
</dbReference>
<dbReference type="SUPFAM" id="SSF52540">
    <property type="entry name" value="P-loop containing nucleoside triphosphate hydrolases"/>
    <property type="match status" value="2"/>
</dbReference>
<dbReference type="Pfam" id="PF00400">
    <property type="entry name" value="WD40"/>
    <property type="match status" value="13"/>
</dbReference>
<feature type="repeat" description="WD" evidence="3">
    <location>
        <begin position="711"/>
        <end position="752"/>
    </location>
</feature>
<feature type="repeat" description="WD" evidence="3">
    <location>
        <begin position="795"/>
        <end position="836"/>
    </location>
</feature>
<dbReference type="SUPFAM" id="SSF50978">
    <property type="entry name" value="WD40 repeat-like"/>
    <property type="match status" value="1"/>
</dbReference>
<dbReference type="PROSITE" id="PS00678">
    <property type="entry name" value="WD_REPEATS_1"/>
    <property type="match status" value="4"/>
</dbReference>
<dbReference type="SUPFAM" id="SSF141571">
    <property type="entry name" value="Pentapeptide repeat-like"/>
    <property type="match status" value="1"/>
</dbReference>
<sequence length="1176" mass="132696">MPTSISVSTWHRFRRGKQKIVLEIFQALCQMLGLEWQGIVDDPSNELGGIDPDANSPYQDWGDAPEITHFFGREDELSTLIKWIVDEQCRLVGIVGLAGVGKTGLSLQFNKGGIGKTDLSLTLVDRIKDRFKYIIWRKLLNAPRLDDLLDDIIHFFDKQSETLFSQRTDEKILWLLNHLDRHKCLIILDNVETILQEGGMAGQYREGYHNYGQFFEQLGRVRHQSCVLFTSREVPKTIQNLSGDKKLVRLLKLEGVDTQAGKNIFKTISTDFEATDEQWNKLIQWYNGNPLTLELVSQHIKQVYQGDIAEFLKEGRPILGEPLNESENERDDLRKLLDWYFQRFSEREQEVMYWLAINRQPVSIAELKEDLISTSAQKQLTETLYSLELRLPLERGSYKNTFTLQPMLIEYWTERFIEGICDEVNTGDIQLLNSHALLKVFGKDYIKASQKRTIINPIKENLLDRLGSRYQLIQKLNNLIVREKDLRRDFGYFAGNMINLLCSLEVDLKGYDFSGLSILQADLQGVELPDVDFSNCHFKRSSFTQELGGVHAATFSPDGKFLALGDSKCQIRIFTAHDRNLIKTFQSKGWWITSLSFSPCCQKIVSSSYGSSVLQLWDISTGEVWNLEGHTELIWTAVFHPCRSIIASGSDDKTIRIWDATTQKCLQVLEGHQEWVLSVAFSGDGQVFASASKDATIKLWDIDRGQCLKTLTEHKEGIWSVFLSPDGKIMASSGFEPEVKLWNVSTVDCTHTLKGHTKAIKALAISPDGKIVASGGFDNVIRLWEIQTGECLKILSGHTAPIRTIAFNPDSTLLVSGDNEQTVKFWDIQSRECLQTWQGYVNWIWSIAISPDGKYIGSGHLDRQVRIWEIETGNCVKTLPGHTAWIWAVAFSPDGKWLASSSEDETIRIYDAQTGRLWTTLVPNTDEFHGIVGAIAWSPDRQLMACSYQAKQIKVWNFSTKQWTALPGEVTWSWSLAFNPAVPFQNYPILAGADHDGTIKLWDIQTLSQIRTLNGHESKVEAIAFSPDGECLVSGSDDCTIKVWRVSTGECIQTMDEQTEGVWSVASSPNGQILASGYLPGDRGAKIKLWDVQTGQCLYTLQGHKHTVRSLAFTPDSQTLVSGSADCTIRSWNVHTGECLKILTIPRPYEGMNITGIGGLTELQIQALMSLGAKQD</sequence>
<feature type="domain" description="NB-ARC" evidence="4">
    <location>
        <begin position="74"/>
        <end position="191"/>
    </location>
</feature>
<name>A0A1L9QVC2_9CYAN</name>
<accession>A0A1L9QVC2</accession>
<dbReference type="InterPro" id="IPR020472">
    <property type="entry name" value="WD40_PAC1"/>
</dbReference>
<evidence type="ECO:0000256" key="1">
    <source>
        <dbReference type="ARBA" id="ARBA00022574"/>
    </source>
</evidence>
<dbReference type="GO" id="GO:0043531">
    <property type="term" value="F:ADP binding"/>
    <property type="evidence" value="ECO:0007669"/>
    <property type="project" value="InterPro"/>
</dbReference>
<organism evidence="5 6">
    <name type="scientific">Roseofilum reptotaenium AO1-A</name>
    <dbReference type="NCBI Taxonomy" id="1925591"/>
    <lineage>
        <taxon>Bacteria</taxon>
        <taxon>Bacillati</taxon>
        <taxon>Cyanobacteriota</taxon>
        <taxon>Cyanophyceae</taxon>
        <taxon>Desertifilales</taxon>
        <taxon>Desertifilaceae</taxon>
        <taxon>Roseofilum</taxon>
    </lineage>
</organism>
<dbReference type="InterPro" id="IPR027417">
    <property type="entry name" value="P-loop_NTPase"/>
</dbReference>
<comment type="caution">
    <text evidence="5">The sequence shown here is derived from an EMBL/GenBank/DDBJ whole genome shotgun (WGS) entry which is preliminary data.</text>
</comment>
<evidence type="ECO:0000256" key="2">
    <source>
        <dbReference type="ARBA" id="ARBA00022737"/>
    </source>
</evidence>
<protein>
    <recommendedName>
        <fullName evidence="4">NB-ARC domain-containing protein</fullName>
    </recommendedName>
</protein>
<evidence type="ECO:0000256" key="3">
    <source>
        <dbReference type="PROSITE-ProRule" id="PRU00221"/>
    </source>
</evidence>
<feature type="repeat" description="WD" evidence="3">
    <location>
        <begin position="879"/>
        <end position="920"/>
    </location>
</feature>
<dbReference type="PRINTS" id="PR00364">
    <property type="entry name" value="DISEASERSIST"/>
</dbReference>
<dbReference type="InterPro" id="IPR002182">
    <property type="entry name" value="NB-ARC"/>
</dbReference>
<dbReference type="PROSITE" id="PS50294">
    <property type="entry name" value="WD_REPEATS_REGION"/>
    <property type="match status" value="9"/>
</dbReference>
<dbReference type="InterPro" id="IPR011047">
    <property type="entry name" value="Quinoprotein_ADH-like_sf"/>
</dbReference>
<dbReference type="EMBL" id="MLAW01000006">
    <property type="protein sequence ID" value="OJJ26630.1"/>
    <property type="molecule type" value="Genomic_DNA"/>
</dbReference>
<feature type="repeat" description="WD" evidence="3">
    <location>
        <begin position="837"/>
        <end position="878"/>
    </location>
</feature>
<keyword evidence="1 3" id="KW-0853">WD repeat</keyword>
<proteinExistence type="predicted"/>